<evidence type="ECO:0000256" key="6">
    <source>
        <dbReference type="ARBA" id="ARBA00022692"/>
    </source>
</evidence>
<feature type="transmembrane region" description="Helical" evidence="9">
    <location>
        <begin position="897"/>
        <end position="917"/>
    </location>
</feature>
<feature type="transmembrane region" description="Helical" evidence="9">
    <location>
        <begin position="366"/>
        <end position="386"/>
    </location>
</feature>
<evidence type="ECO:0000313" key="10">
    <source>
        <dbReference type="EMBL" id="TQF13098.1"/>
    </source>
</evidence>
<accession>A0A540WVQ4</accession>
<dbReference type="GO" id="GO:0009636">
    <property type="term" value="P:response to toxic substance"/>
    <property type="evidence" value="ECO:0007669"/>
    <property type="project" value="UniProtKB-ARBA"/>
</dbReference>
<evidence type="ECO:0000313" key="11">
    <source>
        <dbReference type="Proteomes" id="UP000315369"/>
    </source>
</evidence>
<evidence type="ECO:0000256" key="7">
    <source>
        <dbReference type="ARBA" id="ARBA00022989"/>
    </source>
</evidence>
<dbReference type="SUPFAM" id="SSF82866">
    <property type="entry name" value="Multidrug efflux transporter AcrB transmembrane domain"/>
    <property type="match status" value="2"/>
</dbReference>
<dbReference type="Gene3D" id="3.30.70.1430">
    <property type="entry name" value="Multidrug efflux transporter AcrB pore domain"/>
    <property type="match status" value="2"/>
</dbReference>
<dbReference type="SUPFAM" id="SSF82693">
    <property type="entry name" value="Multidrug efflux transporter AcrB pore domain, PN1, PN2, PC1 and PC2 subdomains"/>
    <property type="match status" value="4"/>
</dbReference>
<keyword evidence="6 9" id="KW-0812">Transmembrane</keyword>
<comment type="subcellular location">
    <subcellularLocation>
        <location evidence="1">Cell inner membrane</location>
        <topology evidence="1">Multi-pass membrane protein</topology>
    </subcellularLocation>
</comment>
<dbReference type="GO" id="GO:0042910">
    <property type="term" value="F:xenobiotic transmembrane transporter activity"/>
    <property type="evidence" value="ECO:0007669"/>
    <property type="project" value="TreeGrafter"/>
</dbReference>
<dbReference type="PANTHER" id="PTHR32063:SF13">
    <property type="entry name" value="MULTIDRUG EFFLUX PUMP SUBUNIT ACRB-RELATED"/>
    <property type="match status" value="1"/>
</dbReference>
<feature type="transmembrane region" description="Helical" evidence="9">
    <location>
        <begin position="335"/>
        <end position="359"/>
    </location>
</feature>
<dbReference type="RefSeq" id="WP_141645171.1">
    <property type="nucleotide sequence ID" value="NZ_VIFM01000112.1"/>
</dbReference>
<dbReference type="FunFam" id="1.20.1640.10:FF:000001">
    <property type="entry name" value="Efflux pump membrane transporter"/>
    <property type="match status" value="1"/>
</dbReference>
<dbReference type="OrthoDB" id="9759330at2"/>
<dbReference type="FunFam" id="3.30.2090.10:FF:000002">
    <property type="entry name" value="Efflux pump membrane transporter"/>
    <property type="match status" value="1"/>
</dbReference>
<dbReference type="FunFam" id="3.30.70.1430:FF:000001">
    <property type="entry name" value="Efflux pump membrane transporter"/>
    <property type="match status" value="1"/>
</dbReference>
<dbReference type="Gene3D" id="3.30.2090.10">
    <property type="entry name" value="Multidrug efflux transporter AcrB TolC docking domain, DN and DC subdomains"/>
    <property type="match status" value="2"/>
</dbReference>
<evidence type="ECO:0000256" key="4">
    <source>
        <dbReference type="ARBA" id="ARBA00022475"/>
    </source>
</evidence>
<dbReference type="PANTHER" id="PTHR32063">
    <property type="match status" value="1"/>
</dbReference>
<feature type="transmembrane region" description="Helical" evidence="9">
    <location>
        <begin position="441"/>
        <end position="467"/>
    </location>
</feature>
<feature type="transmembrane region" description="Helical" evidence="9">
    <location>
        <begin position="972"/>
        <end position="992"/>
    </location>
</feature>
<keyword evidence="3" id="KW-0813">Transport</keyword>
<comment type="similarity">
    <text evidence="2">Belongs to the resistance-nodulation-cell division (RND) (TC 2.A.6) family.</text>
</comment>
<dbReference type="EMBL" id="VIFM01000112">
    <property type="protein sequence ID" value="TQF13098.1"/>
    <property type="molecule type" value="Genomic_DNA"/>
</dbReference>
<feature type="transmembrane region" description="Helical" evidence="9">
    <location>
        <begin position="540"/>
        <end position="558"/>
    </location>
</feature>
<dbReference type="Proteomes" id="UP000315369">
    <property type="component" value="Unassembled WGS sequence"/>
</dbReference>
<keyword evidence="4" id="KW-1003">Cell membrane</keyword>
<keyword evidence="7 9" id="KW-1133">Transmembrane helix</keyword>
<dbReference type="InterPro" id="IPR004764">
    <property type="entry name" value="MdtF-like"/>
</dbReference>
<dbReference type="InterPro" id="IPR027463">
    <property type="entry name" value="AcrB_DN_DC_subdom"/>
</dbReference>
<evidence type="ECO:0000256" key="3">
    <source>
        <dbReference type="ARBA" id="ARBA00022448"/>
    </source>
</evidence>
<evidence type="ECO:0000256" key="5">
    <source>
        <dbReference type="ARBA" id="ARBA00022519"/>
    </source>
</evidence>
<dbReference type="Gene3D" id="1.20.1640.10">
    <property type="entry name" value="Multidrug efflux transporter AcrB transmembrane domain"/>
    <property type="match status" value="2"/>
</dbReference>
<feature type="transmembrane region" description="Helical" evidence="9">
    <location>
        <begin position="873"/>
        <end position="890"/>
    </location>
</feature>
<feature type="transmembrane region" description="Helical" evidence="9">
    <location>
        <begin position="473"/>
        <end position="497"/>
    </location>
</feature>
<feature type="transmembrane region" description="Helical" evidence="9">
    <location>
        <begin position="392"/>
        <end position="413"/>
    </location>
</feature>
<dbReference type="PRINTS" id="PR00702">
    <property type="entry name" value="ACRIFLAVINRP"/>
</dbReference>
<keyword evidence="11" id="KW-1185">Reference proteome</keyword>
<dbReference type="FunFam" id="3.30.70.1430:FF:000002">
    <property type="entry name" value="Efflux pump membrane transporter"/>
    <property type="match status" value="1"/>
</dbReference>
<feature type="transmembrane region" description="Helical" evidence="9">
    <location>
        <begin position="1004"/>
        <end position="1026"/>
    </location>
</feature>
<dbReference type="NCBIfam" id="NF000282">
    <property type="entry name" value="RND_permease_1"/>
    <property type="match status" value="1"/>
</dbReference>
<evidence type="ECO:0000256" key="1">
    <source>
        <dbReference type="ARBA" id="ARBA00004429"/>
    </source>
</evidence>
<dbReference type="InterPro" id="IPR001036">
    <property type="entry name" value="Acrflvin-R"/>
</dbReference>
<sequence length="1043" mass="111249">MARFFIDRPIFAWVLAIIIMMAGALSITQLSIAQYPAIAPPTVTVNAVYPGASAKAIEDSVTQVIEQSMKGLDGLLYMSATSESNGSANIILTFRNGTDPDIAQVQVQNKLQLATPLLPQTVQQQGISVSKASTGFLQVIGFVSEDGSMSGDDIQDFVATNMVDPISRVPGVGATQVFGTKYAMRIWLDPNKLDTYTLTPTDVIGAIRAQNQQVVVGQLGGTPAVQGQQLNATVTAQDRLQTAEQFRNIIVRGNSEGSLLRLGDVARVELGSEDYSVISRYNGKPATGVAVSLATGANALETAQGITAALEELKPLLPKGMKAVVPFDTTPFVRVAIMGVVSTLLEAILLVFLVMYLFLQNFRATLIPTIAVPVVLLGTLGVLTALGYSANMLTMFAMVLAIGLLVDDAIVVVENVERLMSEEGLSPLEATRKSMDQITSALVGIGVVLSAVFVPMAFLAGSTGVIYRQFSVTIVTSMALSVLVAIVLTPALCATLLKPIAKGHHAKETGFFGAFNRGFDKSNAQYQRAVRGILSRSKRFMLAFVAMVAVMVVLFLRLPSSFLPSEDQGFLFAMVQTPVGATQERTMKVIERVERHFLESEKDTVNAMFSVQGFSFGGSGQNAGVAFISLKDWAERKAPNLGVNAVAGRAMGELAQIQDALAFAFPPPAVAELSTSAGFSFFLKDNVGLGHEALTAARNQFLGAASQSSLLANVRPNGQEDTPQFRVDVDVAKASALGLATAEINNTLSVAWGGQYIDDFIDRGRVKRVFIQADAPFRMAPEDFNRWSVRNMKGEMVPFSAFASPRWGSGSPRLERFNGVSAMEMNGEAAPGVSSGVAMAEVERLVSQLPPGVGLEWTGQSYQERAAGAQTPLLYTLSLLLVFLCLAAMYESWTIPTAVLLVAPLGILGTVLGSTLRGMDRDVYFQVAMLTTVGLSSKNAILIVEFAKENLDKGMELIEATLSAVRSRLRPILMTSLAFGFGVTPLAIASGAGSGAQRAIGTGVLGGMIVGTLLGIFFVPLFFVVVQRLFNRRKPVLDTPPEA</sequence>
<protein>
    <submittedName>
        <fullName evidence="10">Efflux RND transporter permease subunit</fullName>
    </submittedName>
</protein>
<evidence type="ECO:0000256" key="8">
    <source>
        <dbReference type="ARBA" id="ARBA00023136"/>
    </source>
</evidence>
<dbReference type="Gene3D" id="3.30.70.1320">
    <property type="entry name" value="Multidrug efflux transporter AcrB pore domain like"/>
    <property type="match status" value="1"/>
</dbReference>
<dbReference type="GO" id="GO:0005886">
    <property type="term" value="C:plasma membrane"/>
    <property type="evidence" value="ECO:0007669"/>
    <property type="project" value="UniProtKB-SubCell"/>
</dbReference>
<evidence type="ECO:0000256" key="2">
    <source>
        <dbReference type="ARBA" id="ARBA00010942"/>
    </source>
</evidence>
<evidence type="ECO:0000256" key="9">
    <source>
        <dbReference type="SAM" id="Phobius"/>
    </source>
</evidence>
<name>A0A540WVQ4_9BACT</name>
<dbReference type="FunFam" id="3.30.2090.10:FF:000001">
    <property type="entry name" value="Efflux pump membrane transporter"/>
    <property type="match status" value="1"/>
</dbReference>
<dbReference type="GO" id="GO:0015562">
    <property type="term" value="F:efflux transmembrane transporter activity"/>
    <property type="evidence" value="ECO:0007669"/>
    <property type="project" value="InterPro"/>
</dbReference>
<dbReference type="Pfam" id="PF00873">
    <property type="entry name" value="ACR_tran"/>
    <property type="match status" value="1"/>
</dbReference>
<keyword evidence="8 9" id="KW-0472">Membrane</keyword>
<gene>
    <name evidence="10" type="ORF">FJV41_25590</name>
</gene>
<dbReference type="AlphaFoldDB" id="A0A540WVQ4"/>
<comment type="caution">
    <text evidence="10">The sequence shown here is derived from an EMBL/GenBank/DDBJ whole genome shotgun (WGS) entry which is preliminary data.</text>
</comment>
<reference evidence="10 11" key="1">
    <citation type="submission" date="2019-06" db="EMBL/GenBank/DDBJ databases">
        <authorList>
            <person name="Livingstone P."/>
            <person name="Whitworth D."/>
        </authorList>
    </citation>
    <scope>NUCLEOTIDE SEQUENCE [LARGE SCALE GENOMIC DNA]</scope>
    <source>
        <strain evidence="10 11">AM401</strain>
    </source>
</reference>
<dbReference type="NCBIfam" id="TIGR00915">
    <property type="entry name" value="2A0602"/>
    <property type="match status" value="1"/>
</dbReference>
<organism evidence="10 11">
    <name type="scientific">Myxococcus llanfairpwllgwyngyllgogerychwyrndrobwllllantysiliogogogochensis</name>
    <dbReference type="NCBI Taxonomy" id="2590453"/>
    <lineage>
        <taxon>Bacteria</taxon>
        <taxon>Pseudomonadati</taxon>
        <taxon>Myxococcota</taxon>
        <taxon>Myxococcia</taxon>
        <taxon>Myxococcales</taxon>
        <taxon>Cystobacterineae</taxon>
        <taxon>Myxococcaceae</taxon>
        <taxon>Myxococcus</taxon>
    </lineage>
</organism>
<keyword evidence="5" id="KW-0997">Cell inner membrane</keyword>
<dbReference type="Gene3D" id="3.30.70.1440">
    <property type="entry name" value="Multidrug efflux transporter AcrB pore domain"/>
    <property type="match status" value="1"/>
</dbReference>
<dbReference type="SUPFAM" id="SSF82714">
    <property type="entry name" value="Multidrug efflux transporter AcrB TolC docking domain, DN and DC subdomains"/>
    <property type="match status" value="2"/>
</dbReference>
<proteinExistence type="inferred from homology"/>